<comment type="subcellular location">
    <subcellularLocation>
        <location evidence="1">Membrane</location>
        <topology evidence="1">Multi-pass membrane protein</topology>
    </subcellularLocation>
</comment>
<feature type="transmembrane region" description="Helical" evidence="5">
    <location>
        <begin position="212"/>
        <end position="236"/>
    </location>
</feature>
<dbReference type="PANTHER" id="PTHR43229:SF2">
    <property type="entry name" value="NODULATION PROTEIN J"/>
    <property type="match status" value="1"/>
</dbReference>
<evidence type="ECO:0000256" key="1">
    <source>
        <dbReference type="ARBA" id="ARBA00004141"/>
    </source>
</evidence>
<dbReference type="AlphaFoldDB" id="A0A0W8F3X8"/>
<dbReference type="InterPro" id="IPR051784">
    <property type="entry name" value="Nod_factor_ABC_transporter"/>
</dbReference>
<sequence>MRRTFTYTERDLRRWIRGRINVITSLVMPAAWLIFVGLALPIRFTDNYLDFITPGILVLTMLGASLQGGALLMFDKILGFLQKFLAMPAPRESILFGKILAITLRGLMQTTVILIFAIVLGAHLLDPVFIVQTYLILFIFGVLLSSLMTTVALGLEDHDSYAAFNSMIAMPLFFTSSALMPYDQMPEWLAILAHLNPVSYAIDAIRDLQVGIIPVITIGGLLIGAVCVLSMSVYVFRKATI</sequence>
<gene>
    <name evidence="7" type="ORF">ASZ90_014753</name>
</gene>
<feature type="transmembrane region" description="Helical" evidence="5">
    <location>
        <begin position="20"/>
        <end position="40"/>
    </location>
</feature>
<evidence type="ECO:0000256" key="3">
    <source>
        <dbReference type="ARBA" id="ARBA00022989"/>
    </source>
</evidence>
<keyword evidence="4 5" id="KW-0472">Membrane</keyword>
<dbReference type="InterPro" id="IPR013525">
    <property type="entry name" value="ABC2_TM"/>
</dbReference>
<evidence type="ECO:0000256" key="2">
    <source>
        <dbReference type="ARBA" id="ARBA00022692"/>
    </source>
</evidence>
<accession>A0A0W8F3X8</accession>
<organism evidence="7">
    <name type="scientific">hydrocarbon metagenome</name>
    <dbReference type="NCBI Taxonomy" id="938273"/>
    <lineage>
        <taxon>unclassified sequences</taxon>
        <taxon>metagenomes</taxon>
        <taxon>ecological metagenomes</taxon>
    </lineage>
</organism>
<dbReference type="InterPro" id="IPR000412">
    <property type="entry name" value="ABC_2_transport"/>
</dbReference>
<protein>
    <submittedName>
        <fullName evidence="7">Abc transporter, permease protein</fullName>
    </submittedName>
</protein>
<keyword evidence="2 5" id="KW-0812">Transmembrane</keyword>
<name>A0A0W8F3X8_9ZZZZ</name>
<evidence type="ECO:0000313" key="7">
    <source>
        <dbReference type="EMBL" id="KUG15606.1"/>
    </source>
</evidence>
<feature type="transmembrane region" description="Helical" evidence="5">
    <location>
        <begin position="162"/>
        <end position="182"/>
    </location>
</feature>
<evidence type="ECO:0000256" key="5">
    <source>
        <dbReference type="SAM" id="Phobius"/>
    </source>
</evidence>
<dbReference type="InterPro" id="IPR047817">
    <property type="entry name" value="ABC2_TM_bact-type"/>
</dbReference>
<dbReference type="EMBL" id="LNQE01001547">
    <property type="protein sequence ID" value="KUG15606.1"/>
    <property type="molecule type" value="Genomic_DNA"/>
</dbReference>
<evidence type="ECO:0000259" key="6">
    <source>
        <dbReference type="PROSITE" id="PS51012"/>
    </source>
</evidence>
<dbReference type="PANTHER" id="PTHR43229">
    <property type="entry name" value="NODULATION PROTEIN J"/>
    <property type="match status" value="1"/>
</dbReference>
<proteinExistence type="predicted"/>
<feature type="transmembrane region" description="Helical" evidence="5">
    <location>
        <begin position="134"/>
        <end position="155"/>
    </location>
</feature>
<reference evidence="7" key="1">
    <citation type="journal article" date="2015" name="Proc. Natl. Acad. Sci. U.S.A.">
        <title>Networks of energetic and metabolic interactions define dynamics in microbial communities.</title>
        <authorList>
            <person name="Embree M."/>
            <person name="Liu J.K."/>
            <person name="Al-Bassam M.M."/>
            <person name="Zengler K."/>
        </authorList>
    </citation>
    <scope>NUCLEOTIDE SEQUENCE</scope>
</reference>
<feature type="transmembrane region" description="Helical" evidence="5">
    <location>
        <begin position="95"/>
        <end position="122"/>
    </location>
</feature>
<feature type="transmembrane region" description="Helical" evidence="5">
    <location>
        <begin position="52"/>
        <end position="74"/>
    </location>
</feature>
<dbReference type="GO" id="GO:0140359">
    <property type="term" value="F:ABC-type transporter activity"/>
    <property type="evidence" value="ECO:0007669"/>
    <property type="project" value="InterPro"/>
</dbReference>
<dbReference type="PROSITE" id="PS51012">
    <property type="entry name" value="ABC_TM2"/>
    <property type="match status" value="1"/>
</dbReference>
<feature type="domain" description="ABC transmembrane type-2" evidence="6">
    <location>
        <begin position="16"/>
        <end position="239"/>
    </location>
</feature>
<dbReference type="Pfam" id="PF01061">
    <property type="entry name" value="ABC2_membrane"/>
    <property type="match status" value="1"/>
</dbReference>
<dbReference type="PIRSF" id="PIRSF006648">
    <property type="entry name" value="DrrB"/>
    <property type="match status" value="1"/>
</dbReference>
<comment type="caution">
    <text evidence="7">The sequence shown here is derived from an EMBL/GenBank/DDBJ whole genome shotgun (WGS) entry which is preliminary data.</text>
</comment>
<keyword evidence="3 5" id="KW-1133">Transmembrane helix</keyword>
<evidence type="ECO:0000256" key="4">
    <source>
        <dbReference type="ARBA" id="ARBA00023136"/>
    </source>
</evidence>
<dbReference type="GO" id="GO:0043190">
    <property type="term" value="C:ATP-binding cassette (ABC) transporter complex"/>
    <property type="evidence" value="ECO:0007669"/>
    <property type="project" value="InterPro"/>
</dbReference>